<accession>A0A1N6MVI4</accession>
<dbReference type="InterPro" id="IPR000182">
    <property type="entry name" value="GNAT_dom"/>
</dbReference>
<evidence type="ECO:0000313" key="2">
    <source>
        <dbReference type="EMBL" id="PHM38281.1"/>
    </source>
</evidence>
<dbReference type="EMBL" id="FTLG01000077">
    <property type="protein sequence ID" value="SIP72822.1"/>
    <property type="molecule type" value="Genomic_DNA"/>
</dbReference>
<sequence length="146" mass="16592">MNQDIVLPDFKITDSDEDDPYARERVSELLNEWNIMQTGEQGNQPLDIYIKDKDGEVIGGLVGRTSLGMLFINYLYLPDELRNEGLGSVLLRKAEEKARQRGCHAVTLYTMSIQAPEFYLKQGYTAFGEVACKPSGNARIFMYKML</sequence>
<dbReference type="Gene3D" id="3.40.630.30">
    <property type="match status" value="1"/>
</dbReference>
<dbReference type="PROSITE" id="PS51186">
    <property type="entry name" value="GNAT"/>
    <property type="match status" value="1"/>
</dbReference>
<dbReference type="Pfam" id="PF00583">
    <property type="entry name" value="Acetyltransf_1"/>
    <property type="match status" value="1"/>
</dbReference>
<dbReference type="AlphaFoldDB" id="A0A1N6MVI4"/>
<reference evidence="2 5" key="3">
    <citation type="journal article" date="2017" name="Nat. Microbiol.">
        <title>Natural product diversity associated with the nematode symbionts Photorhabdus and Xenorhabdus.</title>
        <authorList>
            <person name="Tobias N.J."/>
            <person name="Wolff H."/>
            <person name="Djahanschiri B."/>
            <person name="Grundmann F."/>
            <person name="Kronenwerth M."/>
            <person name="Shi Y.M."/>
            <person name="Simonyi S."/>
            <person name="Grun P."/>
            <person name="Shapiro-Ilan D."/>
            <person name="Pidot S.J."/>
            <person name="Stinear T.P."/>
            <person name="Ebersberger I."/>
            <person name="Bode H.B."/>
        </authorList>
    </citation>
    <scope>NUCLEOTIDE SEQUENCE [LARGE SCALE GENOMIC DNA]</scope>
    <source>
        <strain evidence="2 5">DSM 16336</strain>
    </source>
</reference>
<reference evidence="3" key="2">
    <citation type="submission" date="2016-12" db="EMBL/GenBank/DDBJ databases">
        <authorList>
            <person name="Song W.-J."/>
            <person name="Kurnit D.M."/>
        </authorList>
    </citation>
    <scope>NUCLEOTIDE SEQUENCE [LARGE SCALE GENOMIC DNA]</scope>
    <source>
        <strain evidence="3">HGB1681</strain>
    </source>
</reference>
<evidence type="ECO:0000313" key="3">
    <source>
        <dbReference type="EMBL" id="SIP72822.1"/>
    </source>
</evidence>
<dbReference type="RefSeq" id="WP_086956082.1">
    <property type="nucleotide sequence ID" value="NZ_CAWNQC010000223.1"/>
</dbReference>
<keyword evidence="5" id="KW-1185">Reference proteome</keyword>
<dbReference type="CDD" id="cd04301">
    <property type="entry name" value="NAT_SF"/>
    <property type="match status" value="1"/>
</dbReference>
<gene>
    <name evidence="2" type="ORF">Xinn_00395</name>
    <name evidence="3" type="ORF">XIS1_1680059</name>
</gene>
<evidence type="ECO:0000313" key="5">
    <source>
        <dbReference type="Proteomes" id="UP000224871"/>
    </source>
</evidence>
<evidence type="ECO:0000259" key="1">
    <source>
        <dbReference type="PROSITE" id="PS51186"/>
    </source>
</evidence>
<dbReference type="GO" id="GO:0016747">
    <property type="term" value="F:acyltransferase activity, transferring groups other than amino-acyl groups"/>
    <property type="evidence" value="ECO:0007669"/>
    <property type="project" value="InterPro"/>
</dbReference>
<dbReference type="InterPro" id="IPR016181">
    <property type="entry name" value="Acyl_CoA_acyltransferase"/>
</dbReference>
<dbReference type="Proteomes" id="UP000224871">
    <property type="component" value="Unassembled WGS sequence"/>
</dbReference>
<dbReference type="Proteomes" id="UP000196435">
    <property type="component" value="Unassembled WGS sequence"/>
</dbReference>
<protein>
    <submittedName>
        <fullName evidence="3">Similar to acetyltransferase</fullName>
    </submittedName>
</protein>
<evidence type="ECO:0000313" key="4">
    <source>
        <dbReference type="Proteomes" id="UP000196435"/>
    </source>
</evidence>
<name>A0A1N6MVI4_9GAMM</name>
<dbReference type="OrthoDB" id="9787920at2"/>
<feature type="domain" description="N-acetyltransferase" evidence="1">
    <location>
        <begin position="1"/>
        <end position="146"/>
    </location>
</feature>
<dbReference type="SUPFAM" id="SSF55729">
    <property type="entry name" value="Acyl-CoA N-acyltransferases (Nat)"/>
    <property type="match status" value="1"/>
</dbReference>
<keyword evidence="3" id="KW-0808">Transferase</keyword>
<reference evidence="4" key="1">
    <citation type="submission" date="2016-12" db="EMBL/GenBank/DDBJ databases">
        <authorList>
            <person name="Gaudriault S."/>
        </authorList>
    </citation>
    <scope>NUCLEOTIDE SEQUENCE [LARGE SCALE GENOMIC DNA]</scope>
    <source>
        <strain evidence="4">HGB1681 (deposited as PTA-6826 in the American Type Culture Collection)</strain>
    </source>
</reference>
<dbReference type="EMBL" id="NIBU01000003">
    <property type="protein sequence ID" value="PHM38281.1"/>
    <property type="molecule type" value="Genomic_DNA"/>
</dbReference>
<proteinExistence type="predicted"/>
<organism evidence="3 4">
    <name type="scientific">Xenorhabdus innexi</name>
    <dbReference type="NCBI Taxonomy" id="290109"/>
    <lineage>
        <taxon>Bacteria</taxon>
        <taxon>Pseudomonadati</taxon>
        <taxon>Pseudomonadota</taxon>
        <taxon>Gammaproteobacteria</taxon>
        <taxon>Enterobacterales</taxon>
        <taxon>Morganellaceae</taxon>
        <taxon>Xenorhabdus</taxon>
    </lineage>
</organism>